<dbReference type="RefSeq" id="WP_220340448.1">
    <property type="nucleotide sequence ID" value="NZ_JAEUAX010000013.1"/>
</dbReference>
<dbReference type="InterPro" id="IPR020827">
    <property type="entry name" value="Asparaginase/glutaminase_AS1"/>
</dbReference>
<feature type="active site" evidence="3">
    <location>
        <position position="16"/>
    </location>
</feature>
<dbReference type="EC" id="3.5.1.1" evidence="2"/>
<dbReference type="Proteomes" id="UP000777440">
    <property type="component" value="Unassembled WGS sequence"/>
</dbReference>
<evidence type="ECO:0000256" key="1">
    <source>
        <dbReference type="ARBA" id="ARBA00010518"/>
    </source>
</evidence>
<dbReference type="PIRSF" id="PIRSF500176">
    <property type="entry name" value="L_ASNase"/>
    <property type="match status" value="1"/>
</dbReference>
<dbReference type="InterPro" id="IPR037152">
    <property type="entry name" value="L-asparaginase_N_sf"/>
</dbReference>
<dbReference type="InterPro" id="IPR027473">
    <property type="entry name" value="L-asparaginase_C"/>
</dbReference>
<dbReference type="Pfam" id="PF17763">
    <property type="entry name" value="Asparaginase_C"/>
    <property type="match status" value="1"/>
</dbReference>
<comment type="caution">
    <text evidence="6">The sequence shown here is derived from an EMBL/GenBank/DDBJ whole genome shotgun (WGS) entry which is preliminary data.</text>
</comment>
<dbReference type="EMBL" id="JAEUAX010000013">
    <property type="protein sequence ID" value="MBW9111524.1"/>
    <property type="molecule type" value="Genomic_DNA"/>
</dbReference>
<evidence type="ECO:0000259" key="4">
    <source>
        <dbReference type="Pfam" id="PF00710"/>
    </source>
</evidence>
<sequence>MTGESSSVVVIATGGTIASRRVDDGPSRPVVSGGGLLAGVEPGAPVRVVDVMAQDSATLTLSHMQRISDAVGEVLAEPETRGVVVLHGTDSLEETALLLALQHGHADRRIVVTGAQFTADHPDSDGPANIEAAIRFAAAEGPAGRPARRSAGDAVVVLFGGRLLSPWGAYKFSADSTDAFRSAGPAGATAPRETSRVDGVRIDIVALPPGADALHIRASAAAGADGIVLQALGSGNSTAAVVAAVRECVAEGIPVVVSSRVPQGALAPSYGGGGGGSDLREAGAVHSTTLRPGQARILLAALVARRATSAELWAAFG</sequence>
<evidence type="ECO:0000313" key="6">
    <source>
        <dbReference type="EMBL" id="MBW9111524.1"/>
    </source>
</evidence>
<dbReference type="InterPro" id="IPR036152">
    <property type="entry name" value="Asp/glu_Ase-like_sf"/>
</dbReference>
<evidence type="ECO:0000256" key="2">
    <source>
        <dbReference type="ARBA" id="ARBA00012920"/>
    </source>
</evidence>
<comment type="similarity">
    <text evidence="1">Belongs to the asparaginase 1 family.</text>
</comment>
<dbReference type="PIRSF" id="PIRSF001220">
    <property type="entry name" value="L-ASNase_gatD"/>
    <property type="match status" value="1"/>
</dbReference>
<name>A0ABS7I4Z5_9MICO</name>
<reference evidence="6 7" key="1">
    <citation type="journal article" date="2021" name="MBio">
        <title>Poor Competitiveness of Bradyrhizobium in Pigeon Pea Root Colonization in Indian Soils.</title>
        <authorList>
            <person name="Chalasani D."/>
            <person name="Basu A."/>
            <person name="Pullabhotla S.V.S.R.N."/>
            <person name="Jorrin B."/>
            <person name="Neal A.L."/>
            <person name="Poole P.S."/>
            <person name="Podile A.R."/>
            <person name="Tkacz A."/>
        </authorList>
    </citation>
    <scope>NUCLEOTIDE SEQUENCE [LARGE SCALE GENOMIC DNA]</scope>
    <source>
        <strain evidence="6 7">HU12</strain>
    </source>
</reference>
<dbReference type="PANTHER" id="PTHR11707:SF28">
    <property type="entry name" value="60 KDA LYSOPHOSPHOLIPASE"/>
    <property type="match status" value="1"/>
</dbReference>
<accession>A0ABS7I4Z5</accession>
<protein>
    <recommendedName>
        <fullName evidence="2">asparaginase</fullName>
        <ecNumber evidence="2">3.5.1.1</ecNumber>
    </recommendedName>
</protein>
<dbReference type="Gene3D" id="3.40.50.40">
    <property type="match status" value="1"/>
</dbReference>
<feature type="domain" description="L-asparaginase N-terminal" evidence="4">
    <location>
        <begin position="8"/>
        <end position="183"/>
    </location>
</feature>
<dbReference type="Pfam" id="PF00710">
    <property type="entry name" value="Asparaginase"/>
    <property type="match status" value="1"/>
</dbReference>
<evidence type="ECO:0000259" key="5">
    <source>
        <dbReference type="Pfam" id="PF17763"/>
    </source>
</evidence>
<organism evidence="6 7">
    <name type="scientific">Microbacterium ureisolvens</name>
    <dbReference type="NCBI Taxonomy" id="2781186"/>
    <lineage>
        <taxon>Bacteria</taxon>
        <taxon>Bacillati</taxon>
        <taxon>Actinomycetota</taxon>
        <taxon>Actinomycetes</taxon>
        <taxon>Micrococcales</taxon>
        <taxon>Microbacteriaceae</taxon>
        <taxon>Microbacterium</taxon>
    </lineage>
</organism>
<dbReference type="PROSITE" id="PS51732">
    <property type="entry name" value="ASN_GLN_ASE_3"/>
    <property type="match status" value="1"/>
</dbReference>
<gene>
    <name evidence="6" type="ORF">JNB61_17265</name>
</gene>
<keyword evidence="7" id="KW-1185">Reference proteome</keyword>
<evidence type="ECO:0000256" key="3">
    <source>
        <dbReference type="PROSITE-ProRule" id="PRU10099"/>
    </source>
</evidence>
<dbReference type="SUPFAM" id="SSF53774">
    <property type="entry name" value="Glutaminase/Asparaginase"/>
    <property type="match status" value="1"/>
</dbReference>
<dbReference type="PRINTS" id="PR00139">
    <property type="entry name" value="ASNGLNASE"/>
</dbReference>
<dbReference type="SMART" id="SM00870">
    <property type="entry name" value="Asparaginase"/>
    <property type="match status" value="1"/>
</dbReference>
<feature type="domain" description="Asparaginase/glutaminase C-terminal" evidence="5">
    <location>
        <begin position="201"/>
        <end position="316"/>
    </location>
</feature>
<dbReference type="InterPro" id="IPR040919">
    <property type="entry name" value="Asparaginase_C"/>
</dbReference>
<dbReference type="PANTHER" id="PTHR11707">
    <property type="entry name" value="L-ASPARAGINASE"/>
    <property type="match status" value="1"/>
</dbReference>
<dbReference type="InterPro" id="IPR006034">
    <property type="entry name" value="Asparaginase/glutaminase-like"/>
</dbReference>
<dbReference type="Gene3D" id="3.40.50.1170">
    <property type="entry name" value="L-asparaginase, N-terminal domain"/>
    <property type="match status" value="1"/>
</dbReference>
<evidence type="ECO:0000313" key="7">
    <source>
        <dbReference type="Proteomes" id="UP000777440"/>
    </source>
</evidence>
<dbReference type="InterPro" id="IPR027474">
    <property type="entry name" value="L-asparaginase_N"/>
</dbReference>
<dbReference type="PROSITE" id="PS00144">
    <property type="entry name" value="ASN_GLN_ASE_1"/>
    <property type="match status" value="1"/>
</dbReference>
<dbReference type="SFLD" id="SFLDS00057">
    <property type="entry name" value="Glutaminase/Asparaginase"/>
    <property type="match status" value="1"/>
</dbReference>
<proteinExistence type="inferred from homology"/>